<protein>
    <submittedName>
        <fullName evidence="2">Uncharacterized protein</fullName>
    </submittedName>
</protein>
<evidence type="ECO:0000313" key="3">
    <source>
        <dbReference type="Proteomes" id="UP000197619"/>
    </source>
</evidence>
<gene>
    <name evidence="2" type="ORF">RLOC_00008340</name>
</gene>
<feature type="compositionally biased region" description="Polar residues" evidence="1">
    <location>
        <begin position="16"/>
        <end position="25"/>
    </location>
</feature>
<organism evidence="2 3">
    <name type="scientific">Lonchura striata</name>
    <name type="common">white-rumped munia</name>
    <dbReference type="NCBI Taxonomy" id="40157"/>
    <lineage>
        <taxon>Eukaryota</taxon>
        <taxon>Metazoa</taxon>
        <taxon>Chordata</taxon>
        <taxon>Craniata</taxon>
        <taxon>Vertebrata</taxon>
        <taxon>Euteleostomi</taxon>
        <taxon>Archelosauria</taxon>
        <taxon>Archosauria</taxon>
        <taxon>Dinosauria</taxon>
        <taxon>Saurischia</taxon>
        <taxon>Theropoda</taxon>
        <taxon>Coelurosauria</taxon>
        <taxon>Aves</taxon>
        <taxon>Neognathae</taxon>
        <taxon>Neoaves</taxon>
        <taxon>Telluraves</taxon>
        <taxon>Australaves</taxon>
        <taxon>Passeriformes</taxon>
        <taxon>Passeroidea</taxon>
        <taxon>Estrildidae</taxon>
        <taxon>Estrildinae</taxon>
        <taxon>Lonchura</taxon>
    </lineage>
</organism>
<dbReference type="Proteomes" id="UP000197619">
    <property type="component" value="Unassembled WGS sequence"/>
</dbReference>
<name>A0A218UHD6_9PASE</name>
<reference evidence="2 3" key="1">
    <citation type="submission" date="2017-05" db="EMBL/GenBank/DDBJ databases">
        <title>Genome of assembly of the Bengalese finch, Lonchura striata domestica.</title>
        <authorList>
            <person name="Colquitt B.M."/>
            <person name="Brainard M.S."/>
        </authorList>
    </citation>
    <scope>NUCLEOTIDE SEQUENCE [LARGE SCALE GENOMIC DNA]</scope>
    <source>
        <strain evidence="2">White83orange57</strain>
    </source>
</reference>
<proteinExistence type="predicted"/>
<accession>A0A218UHD6</accession>
<keyword evidence="3" id="KW-1185">Reference proteome</keyword>
<feature type="compositionally biased region" description="Basic and acidic residues" evidence="1">
    <location>
        <begin position="1"/>
        <end position="13"/>
    </location>
</feature>
<dbReference type="EMBL" id="MUZQ01000309">
    <property type="protein sequence ID" value="OWK52991.1"/>
    <property type="molecule type" value="Genomic_DNA"/>
</dbReference>
<evidence type="ECO:0000256" key="1">
    <source>
        <dbReference type="SAM" id="MobiDB-lite"/>
    </source>
</evidence>
<feature type="region of interest" description="Disordered" evidence="1">
    <location>
        <begin position="1"/>
        <end position="32"/>
    </location>
</feature>
<comment type="caution">
    <text evidence="2">The sequence shown here is derived from an EMBL/GenBank/DDBJ whole genome shotgun (WGS) entry which is preliminary data.</text>
</comment>
<sequence>MEMEALGKERLPPDPRQNSRLQQDPNPREMPSMDLWPCPLLVLVLSPPRGAPGRSCRPLCCPGRVWGLRVGIWGVWPGRSCWKCNFAETSCSAPPGFWGEHVRTAGHSLAWHWEHLETPGAQLGTAGSTWEQWMDG</sequence>
<evidence type="ECO:0000313" key="2">
    <source>
        <dbReference type="EMBL" id="OWK52991.1"/>
    </source>
</evidence>
<dbReference type="AlphaFoldDB" id="A0A218UHD6"/>